<dbReference type="EMBL" id="VFMM01000002">
    <property type="protein sequence ID" value="TQJ11220.1"/>
    <property type="molecule type" value="Genomic_DNA"/>
</dbReference>
<dbReference type="OrthoDB" id="3294467at2"/>
<accession>A0A542E7A9</accession>
<gene>
    <name evidence="2" type="ORF">FB475_4128</name>
</gene>
<proteinExistence type="predicted"/>
<dbReference type="Proteomes" id="UP000316298">
    <property type="component" value="Unassembled WGS sequence"/>
</dbReference>
<keyword evidence="3" id="KW-1185">Reference proteome</keyword>
<evidence type="ECO:0000313" key="3">
    <source>
        <dbReference type="Proteomes" id="UP000316298"/>
    </source>
</evidence>
<organism evidence="2 3">
    <name type="scientific">Kribbella jejuensis</name>
    <dbReference type="NCBI Taxonomy" id="236068"/>
    <lineage>
        <taxon>Bacteria</taxon>
        <taxon>Bacillati</taxon>
        <taxon>Actinomycetota</taxon>
        <taxon>Actinomycetes</taxon>
        <taxon>Propionibacteriales</taxon>
        <taxon>Kribbellaceae</taxon>
        <taxon>Kribbella</taxon>
    </lineage>
</organism>
<feature type="transmembrane region" description="Helical" evidence="1">
    <location>
        <begin position="39"/>
        <end position="58"/>
    </location>
</feature>
<comment type="caution">
    <text evidence="2">The sequence shown here is derived from an EMBL/GenBank/DDBJ whole genome shotgun (WGS) entry which is preliminary data.</text>
</comment>
<evidence type="ECO:0000256" key="1">
    <source>
        <dbReference type="SAM" id="Phobius"/>
    </source>
</evidence>
<evidence type="ECO:0000313" key="2">
    <source>
        <dbReference type="EMBL" id="TQJ11220.1"/>
    </source>
</evidence>
<keyword evidence="1" id="KW-0812">Transmembrane</keyword>
<name>A0A542E7A9_9ACTN</name>
<dbReference type="AlphaFoldDB" id="A0A542E7A9"/>
<keyword evidence="1" id="KW-1133">Transmembrane helix</keyword>
<protein>
    <submittedName>
        <fullName evidence="2">Uncharacterized protein</fullName>
    </submittedName>
</protein>
<sequence>MEERSLTESLAKHAADAPTDSGLLVIVHARLRRRSHRTIGALVAAAAVATVLIASQGLTSPPVSQGAASAWRWESFRTVQVQVPSSWTRYISGPAPCTTFANTAVPTIGRVNGWSASREYTCTTPVIPLAHRQPYLWFNDTQAPGIKQYDGGWTEETRVVGGVKLSVLTKDDTLRRRILDSAQPITGTDHYGCTPEEPAKTPTTTPTVQITSASVCEYWQGSLIAGSSVPDDKVLTLASQVFIPPGITVGPGFGCQDPSARTYVVILHGGDKTWMLTIPYSVCTHLLPRSLALLRLGPHQQFEPAATFDPAKPITPLAR</sequence>
<reference evidence="2 3" key="1">
    <citation type="submission" date="2019-06" db="EMBL/GenBank/DDBJ databases">
        <title>Sequencing the genomes of 1000 actinobacteria strains.</title>
        <authorList>
            <person name="Klenk H.-P."/>
        </authorList>
    </citation>
    <scope>NUCLEOTIDE SEQUENCE [LARGE SCALE GENOMIC DNA]</scope>
    <source>
        <strain evidence="2 3">DSM 17305</strain>
    </source>
</reference>
<dbReference type="RefSeq" id="WP_141858192.1">
    <property type="nucleotide sequence ID" value="NZ_BAAAKA010000025.1"/>
</dbReference>
<keyword evidence="1" id="KW-0472">Membrane</keyword>